<evidence type="ECO:0000256" key="1">
    <source>
        <dbReference type="SAM" id="MobiDB-lite"/>
    </source>
</evidence>
<dbReference type="Proteomes" id="UP000297452">
    <property type="component" value="Unassembled WGS sequence"/>
</dbReference>
<reference evidence="2 3" key="1">
    <citation type="submission" date="2017-12" db="EMBL/GenBank/DDBJ databases">
        <title>Comparative genomics of Botrytis spp.</title>
        <authorList>
            <person name="Valero-Jimenez C.A."/>
            <person name="Tapia P."/>
            <person name="Veloso J."/>
            <person name="Silva-Moreno E."/>
            <person name="Staats M."/>
            <person name="Valdes J.H."/>
            <person name="Van Kan J.A.L."/>
        </authorList>
    </citation>
    <scope>NUCLEOTIDE SEQUENCE [LARGE SCALE GENOMIC DNA]</scope>
    <source>
        <strain evidence="2 3">MUCL2120</strain>
    </source>
</reference>
<keyword evidence="3" id="KW-1185">Reference proteome</keyword>
<proteinExistence type="predicted"/>
<organism evidence="2 3">
    <name type="scientific">Botryotinia narcissicola</name>
    <dbReference type="NCBI Taxonomy" id="278944"/>
    <lineage>
        <taxon>Eukaryota</taxon>
        <taxon>Fungi</taxon>
        <taxon>Dikarya</taxon>
        <taxon>Ascomycota</taxon>
        <taxon>Pezizomycotina</taxon>
        <taxon>Leotiomycetes</taxon>
        <taxon>Helotiales</taxon>
        <taxon>Sclerotiniaceae</taxon>
        <taxon>Botryotinia</taxon>
    </lineage>
</organism>
<sequence>MSSNSASSHRQSRKGSRSSTENESLHQYDYLKADHNRSRNFAGPKKEEFPQSCTQSTAGPHPQFSHSDHRSQQKESFVSNAASFGGSSHNTGYMTENNLHELESQTYEPSSQYTYCHLDYFSHDCAMVSHYENHLAIEEDPNEQYSPLQLESQLAATILTTENGIQAASDKIQKLQTYSPTTEMWTLHESRDERIRLGLPGGQQFRPDIFGYDGERVTEAH</sequence>
<comment type="caution">
    <text evidence="2">The sequence shown here is derived from an EMBL/GenBank/DDBJ whole genome shotgun (WGS) entry which is preliminary data.</text>
</comment>
<evidence type="ECO:0000313" key="3">
    <source>
        <dbReference type="Proteomes" id="UP000297452"/>
    </source>
</evidence>
<feature type="compositionally biased region" description="Polar residues" evidence="1">
    <location>
        <begin position="74"/>
        <end position="84"/>
    </location>
</feature>
<evidence type="ECO:0000313" key="2">
    <source>
        <dbReference type="EMBL" id="TGO50531.1"/>
    </source>
</evidence>
<name>A0A4Z1HP93_9HELO</name>
<protein>
    <submittedName>
        <fullName evidence="2">Uncharacterized protein</fullName>
    </submittedName>
</protein>
<dbReference type="AlphaFoldDB" id="A0A4Z1HP93"/>
<dbReference type="EMBL" id="PQXJ01000389">
    <property type="protein sequence ID" value="TGO50531.1"/>
    <property type="molecule type" value="Genomic_DNA"/>
</dbReference>
<gene>
    <name evidence="2" type="ORF">BOTNAR_0389g00090</name>
</gene>
<feature type="compositionally biased region" description="Basic and acidic residues" evidence="1">
    <location>
        <begin position="23"/>
        <end position="37"/>
    </location>
</feature>
<dbReference type="OrthoDB" id="3498077at2759"/>
<accession>A0A4Z1HP93</accession>
<feature type="region of interest" description="Disordered" evidence="1">
    <location>
        <begin position="1"/>
        <end position="84"/>
    </location>
</feature>